<comment type="caution">
    <text evidence="1">The sequence shown here is derived from an EMBL/GenBank/DDBJ whole genome shotgun (WGS) entry which is preliminary data.</text>
</comment>
<sequence>MKVVAVISPKGGVGKTTVTANLAASLARLGPRISILDLDPQNALRLHFGMAHEDASGIAQQDTMDGSWKDVLFESAYGVDFLPYGSVDEEQRAVFEQEIKSNPKWLSQHLASLGLPENSVVLIDTPPGPSIYLQQVLHAANYALVVLKPDAASYSTIPSIESLIDYYCADRKEFLGYCYLLNQMDAAKQLSRDVFGMLRSSLGKRFIPVTIHKDEAVSEALACQTPVSYYSQHCSATHDMQELTAWLQTNFRLVE</sequence>
<dbReference type="Pfam" id="PF06564">
    <property type="entry name" value="CBP_BcsQ"/>
    <property type="match status" value="1"/>
</dbReference>
<proteinExistence type="predicted"/>
<keyword evidence="2" id="KW-1185">Reference proteome</keyword>
<dbReference type="PANTHER" id="PTHR13696">
    <property type="entry name" value="P-LOOP CONTAINING NUCLEOSIDE TRIPHOSPHATE HYDROLASE"/>
    <property type="match status" value="1"/>
</dbReference>
<dbReference type="InterPro" id="IPR050678">
    <property type="entry name" value="DNA_Partitioning_ATPase"/>
</dbReference>
<dbReference type="AlphaFoldDB" id="A0A318J080"/>
<dbReference type="CDD" id="cd02042">
    <property type="entry name" value="ParAB_family"/>
    <property type="match status" value="1"/>
</dbReference>
<gene>
    <name evidence="1" type="ORF">DFR42_11643</name>
</gene>
<evidence type="ECO:0000313" key="2">
    <source>
        <dbReference type="Proteomes" id="UP000247792"/>
    </source>
</evidence>
<dbReference type="InterPro" id="IPR027417">
    <property type="entry name" value="P-loop_NTPase"/>
</dbReference>
<dbReference type="EMBL" id="QJKB01000016">
    <property type="protein sequence ID" value="PXX37348.1"/>
    <property type="molecule type" value="Genomic_DNA"/>
</dbReference>
<dbReference type="InterPro" id="IPR017746">
    <property type="entry name" value="Cellulose_synthase_operon_BcsQ"/>
</dbReference>
<dbReference type="NCBIfam" id="TIGR03371">
    <property type="entry name" value="cellulose_yhjQ"/>
    <property type="match status" value="1"/>
</dbReference>
<dbReference type="OrthoDB" id="5288747at2"/>
<name>A0A318J080_9BURK</name>
<dbReference type="Gene3D" id="3.40.50.300">
    <property type="entry name" value="P-loop containing nucleotide triphosphate hydrolases"/>
    <property type="match status" value="1"/>
</dbReference>
<reference evidence="1 2" key="1">
    <citation type="submission" date="2018-05" db="EMBL/GenBank/DDBJ databases">
        <title>Genomic Encyclopedia of Type Strains, Phase IV (KMG-IV): sequencing the most valuable type-strain genomes for metagenomic binning, comparative biology and taxonomic classification.</title>
        <authorList>
            <person name="Goeker M."/>
        </authorList>
    </citation>
    <scope>NUCLEOTIDE SEQUENCE [LARGE SCALE GENOMIC DNA]</scope>
    <source>
        <strain evidence="1 2">DSM 19792</strain>
    </source>
</reference>
<evidence type="ECO:0000313" key="1">
    <source>
        <dbReference type="EMBL" id="PXX37348.1"/>
    </source>
</evidence>
<dbReference type="Proteomes" id="UP000247792">
    <property type="component" value="Unassembled WGS sequence"/>
</dbReference>
<dbReference type="PANTHER" id="PTHR13696:SF99">
    <property type="entry name" value="COBYRINIC ACID AC-DIAMIDE SYNTHASE"/>
    <property type="match status" value="1"/>
</dbReference>
<accession>A0A318J080</accession>
<protein>
    <submittedName>
        <fullName evidence="1">Cellulose synthase operon protein YhjQ</fullName>
    </submittedName>
</protein>
<organism evidence="1 2">
    <name type="scientific">Undibacterium pigrum</name>
    <dbReference type="NCBI Taxonomy" id="401470"/>
    <lineage>
        <taxon>Bacteria</taxon>
        <taxon>Pseudomonadati</taxon>
        <taxon>Pseudomonadota</taxon>
        <taxon>Betaproteobacteria</taxon>
        <taxon>Burkholderiales</taxon>
        <taxon>Oxalobacteraceae</taxon>
        <taxon>Undibacterium</taxon>
    </lineage>
</organism>
<dbReference type="RefSeq" id="WP_110257998.1">
    <property type="nucleotide sequence ID" value="NZ_QJKB01000016.1"/>
</dbReference>
<dbReference type="SUPFAM" id="SSF52540">
    <property type="entry name" value="P-loop containing nucleoside triphosphate hydrolases"/>
    <property type="match status" value="1"/>
</dbReference>